<proteinExistence type="inferred from homology"/>
<dbReference type="GO" id="GO:0050661">
    <property type="term" value="F:NADP binding"/>
    <property type="evidence" value="ECO:0007669"/>
    <property type="project" value="UniProtKB-UniRule"/>
</dbReference>
<keyword evidence="5 7" id="KW-0560">Oxidoreductase</keyword>
<dbReference type="GO" id="GO:0005829">
    <property type="term" value="C:cytosol"/>
    <property type="evidence" value="ECO:0007669"/>
    <property type="project" value="TreeGrafter"/>
</dbReference>
<dbReference type="PANTHER" id="PTHR23429:SF0">
    <property type="entry name" value="GLUCOSE-6-PHOSPHATE 1-DEHYDROGENASE"/>
    <property type="match status" value="1"/>
</dbReference>
<dbReference type="Pfam" id="PF02781">
    <property type="entry name" value="G6PD_C"/>
    <property type="match status" value="1"/>
</dbReference>
<dbReference type="Gene3D" id="3.40.50.720">
    <property type="entry name" value="NAD(P)-binding Rossmann-like Domain"/>
    <property type="match status" value="1"/>
</dbReference>
<dbReference type="InterPro" id="IPR019796">
    <property type="entry name" value="G6P_DH_AS"/>
</dbReference>
<accession>A0A1W1WV99</accession>
<evidence type="ECO:0000256" key="1">
    <source>
        <dbReference type="ARBA" id="ARBA00004937"/>
    </source>
</evidence>
<dbReference type="EMBL" id="LT838442">
    <property type="protein sequence ID" value="SMC15649.1"/>
    <property type="molecule type" value="Genomic_DNA"/>
</dbReference>
<sequence>MSQLNNFDMVIFGATGDLSMRKLMPCLYQAHAAGLLHPNGRILGVSRSQMDTAQFLAKVQTDSKIHIKKNYTDELWTSFVQRIQYLTVDVNTSAHFDELAKIVKARTETDNVVIYLSTAPKFFAPACENLARVGLNADNVRIVLEKPLGTDLASSQAINTDVGTHFKENQIYRIDHYLGKESLQNVLPLRFGNVFFEPVWNKDFIKSVQITVAEQLGVEERGEFYDITGALRDMMQNHIMQMLCFVAMEQPKSLSADDVRDEKLKVVAALKPMTSADVDKNVIRAQYVENGEQNGYLQEHNVPADSRTETYVAIRAEIDTPRWAGVPFYLRTGKRLATRTAEIVLNFKDQANGLFGTNPNRLVISLQPDETVSLKLYVKQVGSGLDVQPTEMVLDMGKVSDERRAEAYELLLREVIDGRLSLFNRRDELEKAWEWVMPILDNWATSPVAPATYAASSWGPKEAQELLARDGNVWLEEQA</sequence>
<dbReference type="GO" id="GO:0006006">
    <property type="term" value="P:glucose metabolic process"/>
    <property type="evidence" value="ECO:0007669"/>
    <property type="project" value="UniProtKB-KW"/>
</dbReference>
<dbReference type="SUPFAM" id="SSF55347">
    <property type="entry name" value="Glyceraldehyde-3-phosphate dehydrogenase-like, C-terminal domain"/>
    <property type="match status" value="1"/>
</dbReference>
<keyword evidence="4 7" id="KW-0521">NADP</keyword>
<feature type="binding site" evidence="7">
    <location>
        <position position="47"/>
    </location>
    <ligand>
        <name>NADP(+)</name>
        <dbReference type="ChEBI" id="CHEBI:58349"/>
    </ligand>
</feature>
<feature type="binding site" evidence="7">
    <location>
        <position position="214"/>
    </location>
    <ligand>
        <name>substrate</name>
    </ligand>
</feature>
<feature type="binding site" evidence="7">
    <location>
        <position position="176"/>
    </location>
    <ligand>
        <name>substrate</name>
    </ligand>
</feature>
<keyword evidence="6 7" id="KW-0119">Carbohydrate metabolism</keyword>
<comment type="caution">
    <text evidence="7">Lacks conserved residue(s) required for the propagation of feature annotation.</text>
</comment>
<dbReference type="PROSITE" id="PS00069">
    <property type="entry name" value="G6P_DEHYDROGENASE"/>
    <property type="match status" value="1"/>
</dbReference>
<dbReference type="PANTHER" id="PTHR23429">
    <property type="entry name" value="GLUCOSE-6-PHOSPHATE 1-DEHYDROGENASE G6PD"/>
    <property type="match status" value="1"/>
</dbReference>
<protein>
    <recommendedName>
        <fullName evidence="7">Glucose-6-phosphate 1-dehydrogenase</fullName>
        <shortName evidence="7">G6PD</shortName>
        <ecNumber evidence="7">1.1.1.49</ecNumber>
    </recommendedName>
</protein>
<dbReference type="Gene3D" id="3.30.360.10">
    <property type="entry name" value="Dihydrodipicolinate Reductase, domain 2"/>
    <property type="match status" value="1"/>
</dbReference>
<dbReference type="NCBIfam" id="TIGR00871">
    <property type="entry name" value="zwf"/>
    <property type="match status" value="1"/>
</dbReference>
<feature type="domain" description="Glucose-6-phosphate dehydrogenase C-terminal" evidence="9">
    <location>
        <begin position="188"/>
        <end position="474"/>
    </location>
</feature>
<evidence type="ECO:0000256" key="4">
    <source>
        <dbReference type="ARBA" id="ARBA00022857"/>
    </source>
</evidence>
<dbReference type="RefSeq" id="WP_038306886.1">
    <property type="nucleotide sequence ID" value="NZ_JARXSB010000016.1"/>
</dbReference>
<feature type="domain" description="Glucose-6-phosphate dehydrogenase NAD-binding" evidence="8">
    <location>
        <begin position="10"/>
        <end position="185"/>
    </location>
</feature>
<comment type="function">
    <text evidence="7">Catalyzes the oxidation of glucose 6-phosphate to 6-phosphogluconolactone.</text>
</comment>
<feature type="binding site" evidence="7">
    <location>
        <position position="146"/>
    </location>
    <ligand>
        <name>NADP(+)</name>
        <dbReference type="ChEBI" id="CHEBI:58349"/>
    </ligand>
</feature>
<feature type="binding site" evidence="7">
    <location>
        <position position="334"/>
    </location>
    <ligand>
        <name>substrate</name>
    </ligand>
</feature>
<dbReference type="HAMAP" id="MF_00966">
    <property type="entry name" value="G6PD"/>
    <property type="match status" value="1"/>
</dbReference>
<comment type="catalytic activity">
    <reaction evidence="7">
        <text>D-glucose 6-phosphate + NADP(+) = 6-phospho-D-glucono-1,5-lactone + NADPH + H(+)</text>
        <dbReference type="Rhea" id="RHEA:15841"/>
        <dbReference type="ChEBI" id="CHEBI:15378"/>
        <dbReference type="ChEBI" id="CHEBI:57783"/>
        <dbReference type="ChEBI" id="CHEBI:57955"/>
        <dbReference type="ChEBI" id="CHEBI:58349"/>
        <dbReference type="ChEBI" id="CHEBI:61548"/>
        <dbReference type="EC" id="1.1.1.49"/>
    </reaction>
</comment>
<comment type="similarity">
    <text evidence="2 7">Belongs to the glucose-6-phosphate dehydrogenase family.</text>
</comment>
<evidence type="ECO:0000256" key="5">
    <source>
        <dbReference type="ARBA" id="ARBA00023002"/>
    </source>
</evidence>
<dbReference type="GO" id="GO:0004345">
    <property type="term" value="F:glucose-6-phosphate dehydrogenase activity"/>
    <property type="evidence" value="ECO:0007669"/>
    <property type="project" value="UniProtKB-UniRule"/>
</dbReference>
<evidence type="ECO:0000256" key="2">
    <source>
        <dbReference type="ARBA" id="ARBA00009975"/>
    </source>
</evidence>
<feature type="binding site" evidence="7">
    <location>
        <position position="233"/>
    </location>
    <ligand>
        <name>substrate</name>
    </ligand>
</feature>
<dbReference type="EC" id="1.1.1.49" evidence="7"/>
<dbReference type="InterPro" id="IPR022675">
    <property type="entry name" value="G6P_DH_C"/>
</dbReference>
<dbReference type="PIRSF" id="PIRSF000110">
    <property type="entry name" value="G6PD"/>
    <property type="match status" value="1"/>
</dbReference>
<feature type="active site" description="Proton acceptor" evidence="7">
    <location>
        <position position="238"/>
    </location>
</feature>
<evidence type="ECO:0000259" key="9">
    <source>
        <dbReference type="Pfam" id="PF02781"/>
    </source>
</evidence>
<organism evidence="10">
    <name type="scientific">Kingella kingae</name>
    <dbReference type="NCBI Taxonomy" id="504"/>
    <lineage>
        <taxon>Bacteria</taxon>
        <taxon>Pseudomonadati</taxon>
        <taxon>Pseudomonadota</taxon>
        <taxon>Betaproteobacteria</taxon>
        <taxon>Neisseriales</taxon>
        <taxon>Neisseriaceae</taxon>
        <taxon>Kingella</taxon>
    </lineage>
</organism>
<feature type="binding site" evidence="7">
    <location>
        <begin position="89"/>
        <end position="90"/>
    </location>
    <ligand>
        <name>NADP(+)</name>
        <dbReference type="ChEBI" id="CHEBI:58349"/>
    </ligand>
</feature>
<feature type="binding site" evidence="7">
    <location>
        <position position="180"/>
    </location>
    <ligand>
        <name>substrate</name>
    </ligand>
</feature>
<dbReference type="UniPathway" id="UPA00115">
    <property type="reaction ID" value="UER00408"/>
</dbReference>
<evidence type="ECO:0000313" key="10">
    <source>
        <dbReference type="EMBL" id="SMC15649.1"/>
    </source>
</evidence>
<name>A0A1W1WV99_KINKI</name>
<evidence type="ECO:0000259" key="8">
    <source>
        <dbReference type="Pfam" id="PF00479"/>
    </source>
</evidence>
<dbReference type="Pfam" id="PF00479">
    <property type="entry name" value="G6PD_N"/>
    <property type="match status" value="1"/>
</dbReference>
<dbReference type="SUPFAM" id="SSF51735">
    <property type="entry name" value="NAD(P)-binding Rossmann-fold domains"/>
    <property type="match status" value="1"/>
</dbReference>
<gene>
    <name evidence="7 10" type="primary">zwf</name>
</gene>
<dbReference type="PRINTS" id="PR00079">
    <property type="entry name" value="G6PDHDRGNASE"/>
</dbReference>
<dbReference type="InterPro" id="IPR036291">
    <property type="entry name" value="NAD(P)-bd_dom_sf"/>
</dbReference>
<evidence type="ECO:0000256" key="6">
    <source>
        <dbReference type="ARBA" id="ARBA00023277"/>
    </source>
</evidence>
<evidence type="ECO:0000256" key="3">
    <source>
        <dbReference type="ARBA" id="ARBA00022526"/>
    </source>
</evidence>
<comment type="pathway">
    <text evidence="1 7">Carbohydrate degradation; pentose phosphate pathway; D-ribulose 5-phosphate from D-glucose 6-phosphate (oxidative stage): step 1/3.</text>
</comment>
<dbReference type="InterPro" id="IPR022674">
    <property type="entry name" value="G6P_DH_NAD-bd"/>
</dbReference>
<keyword evidence="3 7" id="KW-0313">Glucose metabolism</keyword>
<evidence type="ECO:0000256" key="7">
    <source>
        <dbReference type="HAMAP-Rule" id="MF_00966"/>
    </source>
</evidence>
<reference evidence="10" key="1">
    <citation type="submission" date="2017-04" db="EMBL/GenBank/DDBJ databases">
        <authorList>
            <consortium name="Urmite Genomes"/>
        </authorList>
    </citation>
    <scope>NUCLEOTIDE SEQUENCE</scope>
    <source>
        <strain evidence="10">B9853_allele zwf_8</strain>
    </source>
</reference>
<dbReference type="GO" id="GO:0009051">
    <property type="term" value="P:pentose-phosphate shunt, oxidative branch"/>
    <property type="evidence" value="ECO:0007669"/>
    <property type="project" value="TreeGrafter"/>
</dbReference>
<dbReference type="AlphaFoldDB" id="A0A1W1WV99"/>
<dbReference type="InterPro" id="IPR001282">
    <property type="entry name" value="G6P_DH"/>
</dbReference>